<keyword evidence="5 8" id="KW-0862">Zinc</keyword>
<dbReference type="InterPro" id="IPR034039">
    <property type="entry name" value="ZnMP_hatching_enz"/>
</dbReference>
<dbReference type="GO" id="GO:0006508">
    <property type="term" value="P:proteolysis"/>
    <property type="evidence" value="ECO:0007669"/>
    <property type="project" value="UniProtKB-KW"/>
</dbReference>
<dbReference type="PANTHER" id="PTHR10127">
    <property type="entry name" value="DISCOIDIN, CUB, EGF, LAMININ , AND ZINC METALLOPROTEASE DOMAIN CONTAINING"/>
    <property type="match status" value="1"/>
</dbReference>
<reference evidence="11" key="1">
    <citation type="submission" date="2025-08" db="UniProtKB">
        <authorList>
            <consortium name="Ensembl"/>
        </authorList>
    </citation>
    <scope>IDENTIFICATION</scope>
</reference>
<dbReference type="InterPro" id="IPR024079">
    <property type="entry name" value="MetalloPept_cat_dom_sf"/>
</dbReference>
<dbReference type="InterPro" id="IPR006026">
    <property type="entry name" value="Peptidase_Metallo"/>
</dbReference>
<feature type="active site" evidence="8">
    <location>
        <position position="165"/>
    </location>
</feature>
<evidence type="ECO:0000259" key="10">
    <source>
        <dbReference type="PROSITE" id="PS51864"/>
    </source>
</evidence>
<feature type="chain" id="PRO_5045010785" description="Metalloendopeptidase" evidence="9">
    <location>
        <begin position="21"/>
        <end position="264"/>
    </location>
</feature>
<feature type="binding site" evidence="8">
    <location>
        <position position="174"/>
    </location>
    <ligand>
        <name>Zn(2+)</name>
        <dbReference type="ChEBI" id="CHEBI:29105"/>
        <note>catalytic</note>
    </ligand>
</feature>
<feature type="domain" description="Peptidase M12A" evidence="10">
    <location>
        <begin position="67"/>
        <end position="264"/>
    </location>
</feature>
<feature type="binding site" evidence="8">
    <location>
        <position position="168"/>
    </location>
    <ligand>
        <name>Zn(2+)</name>
        <dbReference type="ChEBI" id="CHEBI:29105"/>
        <note>catalytic</note>
    </ligand>
</feature>
<keyword evidence="1 8" id="KW-0645">Protease</keyword>
<keyword evidence="2 8" id="KW-0479">Metal-binding</keyword>
<dbReference type="PANTHER" id="PTHR10127:SF839">
    <property type="entry name" value="HATCHING ENZYME 1.2-RELATED"/>
    <property type="match status" value="1"/>
</dbReference>
<comment type="caution">
    <text evidence="8">Lacks conserved residue(s) required for the propagation of feature annotation.</text>
</comment>
<keyword evidence="6 8" id="KW-0482">Metalloprotease</keyword>
<accession>A0A3Q3PZ64</accession>
<evidence type="ECO:0000256" key="7">
    <source>
        <dbReference type="ARBA" id="ARBA00023157"/>
    </source>
</evidence>
<feature type="binding site" evidence="8">
    <location>
        <position position="164"/>
    </location>
    <ligand>
        <name>Zn(2+)</name>
        <dbReference type="ChEBI" id="CHEBI:29105"/>
        <note>catalytic</note>
    </ligand>
</feature>
<organism evidence="11 12">
    <name type="scientific">Monopterus albus</name>
    <name type="common">Swamp eel</name>
    <dbReference type="NCBI Taxonomy" id="43700"/>
    <lineage>
        <taxon>Eukaryota</taxon>
        <taxon>Metazoa</taxon>
        <taxon>Chordata</taxon>
        <taxon>Craniata</taxon>
        <taxon>Vertebrata</taxon>
        <taxon>Euteleostomi</taxon>
        <taxon>Actinopterygii</taxon>
        <taxon>Neopterygii</taxon>
        <taxon>Teleostei</taxon>
        <taxon>Neoteleostei</taxon>
        <taxon>Acanthomorphata</taxon>
        <taxon>Anabantaria</taxon>
        <taxon>Synbranchiformes</taxon>
        <taxon>Synbranchidae</taxon>
        <taxon>Monopterus</taxon>
    </lineage>
</organism>
<evidence type="ECO:0000256" key="3">
    <source>
        <dbReference type="ARBA" id="ARBA00022729"/>
    </source>
</evidence>
<dbReference type="Proteomes" id="UP000261600">
    <property type="component" value="Unplaced"/>
</dbReference>
<dbReference type="GO" id="GO:0004222">
    <property type="term" value="F:metalloendopeptidase activity"/>
    <property type="evidence" value="ECO:0007669"/>
    <property type="project" value="UniProtKB-UniRule"/>
</dbReference>
<evidence type="ECO:0000313" key="12">
    <source>
        <dbReference type="Proteomes" id="UP000261600"/>
    </source>
</evidence>
<keyword evidence="7" id="KW-1015">Disulfide bond</keyword>
<dbReference type="Gene3D" id="3.40.390.10">
    <property type="entry name" value="Collagenase (Catalytic Domain)"/>
    <property type="match status" value="1"/>
</dbReference>
<dbReference type="SUPFAM" id="SSF55486">
    <property type="entry name" value="Metalloproteases ('zincins'), catalytic domain"/>
    <property type="match status" value="1"/>
</dbReference>
<keyword evidence="3 9" id="KW-0732">Signal</keyword>
<dbReference type="Ensembl" id="ENSMALT00000000767.1">
    <property type="protein sequence ID" value="ENSMALP00000000730.1"/>
    <property type="gene ID" value="ENSMALG00000000512.1"/>
</dbReference>
<dbReference type="AlphaFoldDB" id="A0A3Q3PZ64"/>
<evidence type="ECO:0000256" key="5">
    <source>
        <dbReference type="ARBA" id="ARBA00022833"/>
    </source>
</evidence>
<dbReference type="PRINTS" id="PR00480">
    <property type="entry name" value="ASTACIN"/>
</dbReference>
<dbReference type="InterPro" id="IPR001506">
    <property type="entry name" value="Peptidase_M12A"/>
</dbReference>
<keyword evidence="12" id="KW-1185">Reference proteome</keyword>
<dbReference type="STRING" id="43700.ENSMALP00000000730"/>
<dbReference type="GO" id="GO:0008270">
    <property type="term" value="F:zinc ion binding"/>
    <property type="evidence" value="ECO:0007669"/>
    <property type="project" value="UniProtKB-UniRule"/>
</dbReference>
<dbReference type="SMART" id="SM00235">
    <property type="entry name" value="ZnMc"/>
    <property type="match status" value="1"/>
</dbReference>
<dbReference type="EC" id="3.4.24.-" evidence="9"/>
<evidence type="ECO:0000256" key="1">
    <source>
        <dbReference type="ARBA" id="ARBA00022670"/>
    </source>
</evidence>
<evidence type="ECO:0000256" key="6">
    <source>
        <dbReference type="ARBA" id="ARBA00023049"/>
    </source>
</evidence>
<feature type="signal peptide" evidence="9">
    <location>
        <begin position="1"/>
        <end position="20"/>
    </location>
</feature>
<evidence type="ECO:0000256" key="2">
    <source>
        <dbReference type="ARBA" id="ARBA00022723"/>
    </source>
</evidence>
<evidence type="ECO:0000256" key="8">
    <source>
        <dbReference type="PROSITE-ProRule" id="PRU01211"/>
    </source>
</evidence>
<dbReference type="GO" id="GO:0042588">
    <property type="term" value="C:zymogen granule"/>
    <property type="evidence" value="ECO:0007669"/>
    <property type="project" value="UniProtKB-SubCell"/>
</dbReference>
<dbReference type="PROSITE" id="PS51864">
    <property type="entry name" value="ASTACIN"/>
    <property type="match status" value="1"/>
</dbReference>
<dbReference type="Pfam" id="PF01400">
    <property type="entry name" value="Astacin"/>
    <property type="match status" value="1"/>
</dbReference>
<reference evidence="11" key="2">
    <citation type="submission" date="2025-09" db="UniProtKB">
        <authorList>
            <consortium name="Ensembl"/>
        </authorList>
    </citation>
    <scope>IDENTIFICATION</scope>
</reference>
<evidence type="ECO:0000256" key="9">
    <source>
        <dbReference type="RuleBase" id="RU361183"/>
    </source>
</evidence>
<evidence type="ECO:0000256" key="4">
    <source>
        <dbReference type="ARBA" id="ARBA00022801"/>
    </source>
</evidence>
<sequence length="264" mass="29857">MKMTPSASLLMLLLLSLSQAHPLQRKENKEGDGIDTVDITTRILTTNEVANETLLEGDVLIPRTRSAKICLDQSCRWKKSSNGLVMIPFTINSDFTSTDRQVISQAMQAFHSTTCIRFVPHQNEKDYISIENQGGCFSPLGRMGGKQVLSLNRQGCIYQGVAEHELNHALGFVHEHTRSDRDNYVRINWENTDPQQAYNFDKSSTDNLDTPYDYSSIMHYGKTAFSVNGWDTITPIPDSDIQIGQINGLSQWDIFRINKLYSCE</sequence>
<dbReference type="CDD" id="cd04283">
    <property type="entry name" value="ZnMc_hatching_enzyme"/>
    <property type="match status" value="1"/>
</dbReference>
<keyword evidence="4 8" id="KW-0378">Hydrolase</keyword>
<protein>
    <recommendedName>
        <fullName evidence="9">Metalloendopeptidase</fullName>
        <ecNumber evidence="9">3.4.24.-</ecNumber>
    </recommendedName>
</protein>
<evidence type="ECO:0000313" key="11">
    <source>
        <dbReference type="Ensembl" id="ENSMALP00000000730.1"/>
    </source>
</evidence>
<name>A0A3Q3PZ64_MONAL</name>
<comment type="cofactor">
    <cofactor evidence="8 9">
        <name>Zn(2+)</name>
        <dbReference type="ChEBI" id="CHEBI:29105"/>
    </cofactor>
    <text evidence="8 9">Binds 1 zinc ion per subunit.</text>
</comment>
<proteinExistence type="predicted"/>